<evidence type="ECO:0000313" key="3">
    <source>
        <dbReference type="Proteomes" id="UP000015103"/>
    </source>
</evidence>
<accession>T1HI23</accession>
<feature type="region of interest" description="Disordered" evidence="1">
    <location>
        <begin position="1"/>
        <end position="38"/>
    </location>
</feature>
<dbReference type="GeneID" id="141453554"/>
<feature type="compositionally biased region" description="Polar residues" evidence="1">
    <location>
        <begin position="1"/>
        <end position="12"/>
    </location>
</feature>
<dbReference type="AlphaFoldDB" id="T1HI23"/>
<dbReference type="eggNOG" id="ENOG502RYW3">
    <property type="taxonomic scope" value="Eukaryota"/>
</dbReference>
<dbReference type="HOGENOM" id="CLU_123541_0_0_1"/>
<evidence type="ECO:0000313" key="2">
    <source>
        <dbReference type="EnsemblMetazoa" id="RPRC003696-PA"/>
    </source>
</evidence>
<evidence type="ECO:0000256" key="1">
    <source>
        <dbReference type="SAM" id="MobiDB-lite"/>
    </source>
</evidence>
<dbReference type="RefSeq" id="XP_073983029.1">
    <property type="nucleotide sequence ID" value="XM_074126928.1"/>
</dbReference>
<feature type="compositionally biased region" description="Low complexity" evidence="1">
    <location>
        <begin position="18"/>
        <end position="29"/>
    </location>
</feature>
<dbReference type="VEuPathDB" id="VectorBase:RPRC003696"/>
<keyword evidence="3" id="KW-1185">Reference proteome</keyword>
<dbReference type="PANTHER" id="PTHR31206">
    <property type="entry name" value="LP10445P"/>
    <property type="match status" value="1"/>
</dbReference>
<dbReference type="EMBL" id="ACPB03012932">
    <property type="status" value="NOT_ANNOTATED_CDS"/>
    <property type="molecule type" value="Genomic_DNA"/>
</dbReference>
<dbReference type="FunCoup" id="T1HI23">
    <property type="interactions" value="5"/>
</dbReference>
<dbReference type="InParanoid" id="T1HI23"/>
<organism evidence="2 3">
    <name type="scientific">Rhodnius prolixus</name>
    <name type="common">Triatomid bug</name>
    <dbReference type="NCBI Taxonomy" id="13249"/>
    <lineage>
        <taxon>Eukaryota</taxon>
        <taxon>Metazoa</taxon>
        <taxon>Ecdysozoa</taxon>
        <taxon>Arthropoda</taxon>
        <taxon>Hexapoda</taxon>
        <taxon>Insecta</taxon>
        <taxon>Pterygota</taxon>
        <taxon>Neoptera</taxon>
        <taxon>Paraneoptera</taxon>
        <taxon>Hemiptera</taxon>
        <taxon>Heteroptera</taxon>
        <taxon>Panheteroptera</taxon>
        <taxon>Cimicomorpha</taxon>
        <taxon>Reduviidae</taxon>
        <taxon>Triatominae</taxon>
        <taxon>Rhodnius</taxon>
    </lineage>
</organism>
<reference evidence="2" key="1">
    <citation type="submission" date="2015-05" db="UniProtKB">
        <authorList>
            <consortium name="EnsemblMetazoa"/>
        </authorList>
    </citation>
    <scope>IDENTIFICATION</scope>
</reference>
<dbReference type="EnsemblMetazoa" id="RPRC003696-RA">
    <property type="protein sequence ID" value="RPRC003696-PA"/>
    <property type="gene ID" value="RPRC003696"/>
</dbReference>
<dbReference type="Pfam" id="PF14774">
    <property type="entry name" value="FAM177"/>
    <property type="match status" value="1"/>
</dbReference>
<name>T1HI23_RHOPR</name>
<dbReference type="Proteomes" id="UP000015103">
    <property type="component" value="Unassembled WGS sequence"/>
</dbReference>
<protein>
    <submittedName>
        <fullName evidence="2">Uncharacterized protein</fullName>
    </submittedName>
</protein>
<dbReference type="InterPro" id="IPR028260">
    <property type="entry name" value="FAM177"/>
</dbReference>
<sequence>MTSVVTPISSVDSVGEIPSSASEMSPSESQTKQTRVPKRILHFSDGTLEEFSSDEDDDIEPSCKKRTASIINAINPATLAWIPWMIYQSSIAGNKALAICDFFGEYLANFFGITTPKYDYEIEYYKRMIEEEKERKKQDLELGDWEPAKPDIIVSEQLKHVERYHTPDGQQWTHYLTNSEQV</sequence>
<dbReference type="PANTHER" id="PTHR31206:SF1">
    <property type="entry name" value="LP10445P"/>
    <property type="match status" value="1"/>
</dbReference>
<proteinExistence type="predicted"/>
<dbReference type="OMA" id="HVERYHT"/>